<protein>
    <submittedName>
        <fullName evidence="2">Uncharacterized protein</fullName>
    </submittedName>
</protein>
<organism evidence="2 3">
    <name type="scientific">Acidithiobacillus ferrooxidans (strain ATCC 23270 / DSM 14882 / CIP 104768 / NCIMB 8455)</name>
    <name type="common">Ferrobacillus ferrooxidans (strain ATCC 23270)</name>
    <dbReference type="NCBI Taxonomy" id="243159"/>
    <lineage>
        <taxon>Bacteria</taxon>
        <taxon>Pseudomonadati</taxon>
        <taxon>Pseudomonadota</taxon>
        <taxon>Acidithiobacillia</taxon>
        <taxon>Acidithiobacillales</taxon>
        <taxon>Acidithiobacillaceae</taxon>
        <taxon>Acidithiobacillus</taxon>
    </lineage>
</organism>
<evidence type="ECO:0000313" key="2">
    <source>
        <dbReference type="EMBL" id="ACK79273.1"/>
    </source>
</evidence>
<dbReference type="KEGG" id="afr:AFE_0989"/>
<dbReference type="PaxDb" id="243159-AFE_0989"/>
<gene>
    <name evidence="2" type="ordered locus">AFE_0989</name>
</gene>
<reference evidence="2 3" key="1">
    <citation type="journal article" date="2008" name="BMC Genomics">
        <title>Acidithiobacillus ferrooxidans metabolism: from genome sequence to industrial applications.</title>
        <authorList>
            <person name="Valdes J."/>
            <person name="Pedroso I."/>
            <person name="Quatrini R."/>
            <person name="Dodson R.J."/>
            <person name="Tettelin H."/>
            <person name="Blake R.II."/>
            <person name="Eisen J.A."/>
            <person name="Holmes D.S."/>
        </authorList>
    </citation>
    <scope>NUCLEOTIDE SEQUENCE [LARGE SCALE GENOMIC DNA]</scope>
    <source>
        <strain evidence="3">ATCC 23270 / DSM 14882 / CIP 104768 / NCIMB 8455</strain>
    </source>
</reference>
<feature type="region of interest" description="Disordered" evidence="1">
    <location>
        <begin position="1"/>
        <end position="73"/>
    </location>
</feature>
<evidence type="ECO:0000256" key="1">
    <source>
        <dbReference type="SAM" id="MobiDB-lite"/>
    </source>
</evidence>
<evidence type="ECO:0000313" key="3">
    <source>
        <dbReference type="Proteomes" id="UP000001362"/>
    </source>
</evidence>
<dbReference type="EMBL" id="CP001219">
    <property type="protein sequence ID" value="ACK79273.1"/>
    <property type="molecule type" value="Genomic_DNA"/>
</dbReference>
<dbReference type="STRING" id="243159.AFE_0989"/>
<sequence>MPPVARRQPSRTEDRQPTRRPTRPMPTSPRAETPGAAPAIHPGAKSRYAATATPGLQPRQEPATPDPDRPATVASWAGHNLQKTVKTSDPHFDLEAVENIINDIVRHREAGTQPQTGHDITQETAPHTRLPLHGCIPGTLLSHIGVHSTLPHPLHLHFQLLNMLRHLLQHHPYILLLLLQIHGQTAQFHTDLAPGHVIGRHGAHPSGHLLQGLQVILGLLLQLIVLLIQH</sequence>
<dbReference type="AlphaFoldDB" id="B7J7G5"/>
<accession>B7J7G5</accession>
<proteinExistence type="predicted"/>
<dbReference type="Proteomes" id="UP000001362">
    <property type="component" value="Chromosome"/>
</dbReference>
<dbReference type="HOGENOM" id="CLU_1202698_0_0_6"/>
<name>B7J7G5_ACIF2</name>
<keyword evidence="3" id="KW-1185">Reference proteome</keyword>